<gene>
    <name evidence="5" type="ORF">GCM10023321_27470</name>
</gene>
<reference evidence="6" key="1">
    <citation type="journal article" date="2019" name="Int. J. Syst. Evol. Microbiol.">
        <title>The Global Catalogue of Microorganisms (GCM) 10K type strain sequencing project: providing services to taxonomists for standard genome sequencing and annotation.</title>
        <authorList>
            <consortium name="The Broad Institute Genomics Platform"/>
            <consortium name="The Broad Institute Genome Sequencing Center for Infectious Disease"/>
            <person name="Wu L."/>
            <person name="Ma J."/>
        </authorList>
    </citation>
    <scope>NUCLEOTIDE SEQUENCE [LARGE SCALE GENOMIC DNA]</scope>
    <source>
        <strain evidence="6">JCM 18303</strain>
    </source>
</reference>
<dbReference type="Proteomes" id="UP001428817">
    <property type="component" value="Unassembled WGS sequence"/>
</dbReference>
<protein>
    <submittedName>
        <fullName evidence="5">NAD(P)/FAD-dependent oxidoreductase</fullName>
    </submittedName>
</protein>
<evidence type="ECO:0000256" key="2">
    <source>
        <dbReference type="ARBA" id="ARBA00022630"/>
    </source>
</evidence>
<dbReference type="RefSeq" id="WP_185063832.1">
    <property type="nucleotide sequence ID" value="NZ_BAABJP010000010.1"/>
</dbReference>
<dbReference type="EMBL" id="BAABJP010000010">
    <property type="protein sequence ID" value="GAA5154949.1"/>
    <property type="molecule type" value="Genomic_DNA"/>
</dbReference>
<evidence type="ECO:0000256" key="4">
    <source>
        <dbReference type="ARBA" id="ARBA00023002"/>
    </source>
</evidence>
<organism evidence="5 6">
    <name type="scientific">Pseudonocardia eucalypti</name>
    <dbReference type="NCBI Taxonomy" id="648755"/>
    <lineage>
        <taxon>Bacteria</taxon>
        <taxon>Bacillati</taxon>
        <taxon>Actinomycetota</taxon>
        <taxon>Actinomycetes</taxon>
        <taxon>Pseudonocardiales</taxon>
        <taxon>Pseudonocardiaceae</taxon>
        <taxon>Pseudonocardia</taxon>
    </lineage>
</organism>
<keyword evidence="4" id="KW-0560">Oxidoreductase</keyword>
<dbReference type="InterPro" id="IPR051209">
    <property type="entry name" value="FAD-bind_Monooxygenase_sf"/>
</dbReference>
<keyword evidence="2" id="KW-0285">Flavoprotein</keyword>
<keyword evidence="6" id="KW-1185">Reference proteome</keyword>
<dbReference type="InterPro" id="IPR020946">
    <property type="entry name" value="Flavin_mOase-like"/>
</dbReference>
<dbReference type="PRINTS" id="PR00419">
    <property type="entry name" value="ADXRDTASE"/>
</dbReference>
<evidence type="ECO:0000313" key="5">
    <source>
        <dbReference type="EMBL" id="GAA5154949.1"/>
    </source>
</evidence>
<name>A0ABP9Q6U0_9PSEU</name>
<comment type="caution">
    <text evidence="5">The sequence shown here is derived from an EMBL/GenBank/DDBJ whole genome shotgun (WGS) entry which is preliminary data.</text>
</comment>
<evidence type="ECO:0000313" key="6">
    <source>
        <dbReference type="Proteomes" id="UP001428817"/>
    </source>
</evidence>
<accession>A0ABP9Q6U0</accession>
<dbReference type="Pfam" id="PF00743">
    <property type="entry name" value="FMO-like"/>
    <property type="match status" value="1"/>
</dbReference>
<proteinExistence type="inferred from homology"/>
<comment type="similarity">
    <text evidence="1">Belongs to the FAD-binding monooxygenase family.</text>
</comment>
<evidence type="ECO:0000256" key="1">
    <source>
        <dbReference type="ARBA" id="ARBA00010139"/>
    </source>
</evidence>
<sequence length="485" mass="54707">MSQRVPSVAIIGAGMSGLCMAIKLREAGITDVTVYEKADEVGGTWRDNTYPGLSCDVASRFYQFTFARNPGWTHRYSPGSEIQAYFRAVTEKYRLREIIRFGTEVTEARLEPDGRWWLRTGDGIERTVDFLIGATGILHHPRYPDIKGLDTFGGPVFHSARWDHGVPLAGKRVAVIGTGSTGLQIVGALAAEVGRLVLFQRTAQWIVRLDNPRYGRLTRALHRRFPALDLLTYHFHRKRLDFLISGALTHPGWRRTLLEWLCRRNLNTVRDPELRRKLTPDYRAGCKRLVGSSEFYPAIQRPNAELVTERISHVEPGAVVTEDGRRHELDVLALATGFDAHAFVRPIRMTGRDGITLEQAWADGPRAHQTVAMPGFPNFFMLMGPHSPVGNYSLTALAEAQALHILGWIRRWQAGELESVEPLQRATDAFNASMREALPDTVWSTGCNSWYLGRDGVPELWPWSAERYRALLKEAPNPADYQLTR</sequence>
<dbReference type="PANTHER" id="PTHR42877:SF4">
    <property type="entry name" value="FAD_NAD(P)-BINDING DOMAIN-CONTAINING PROTEIN-RELATED"/>
    <property type="match status" value="1"/>
</dbReference>
<keyword evidence="3" id="KW-0274">FAD</keyword>
<dbReference type="InterPro" id="IPR036188">
    <property type="entry name" value="FAD/NAD-bd_sf"/>
</dbReference>
<evidence type="ECO:0000256" key="3">
    <source>
        <dbReference type="ARBA" id="ARBA00022827"/>
    </source>
</evidence>
<dbReference type="Gene3D" id="3.50.50.60">
    <property type="entry name" value="FAD/NAD(P)-binding domain"/>
    <property type="match status" value="2"/>
</dbReference>
<dbReference type="PANTHER" id="PTHR42877">
    <property type="entry name" value="L-ORNITHINE N(5)-MONOOXYGENASE-RELATED"/>
    <property type="match status" value="1"/>
</dbReference>
<dbReference type="SUPFAM" id="SSF51905">
    <property type="entry name" value="FAD/NAD(P)-binding domain"/>
    <property type="match status" value="1"/>
</dbReference>